<dbReference type="Gene3D" id="3.40.1190.10">
    <property type="entry name" value="Mur-like, catalytic domain"/>
    <property type="match status" value="1"/>
</dbReference>
<dbReference type="PANTHER" id="PTHR23135">
    <property type="entry name" value="MUR LIGASE FAMILY MEMBER"/>
    <property type="match status" value="1"/>
</dbReference>
<comment type="cofactor">
    <cofactor evidence="10">
        <name>Mg(2+)</name>
        <dbReference type="ChEBI" id="CHEBI:18420"/>
    </cofactor>
</comment>
<feature type="binding site" evidence="10">
    <location>
        <begin position="113"/>
        <end position="119"/>
    </location>
    <ligand>
        <name>ATP</name>
        <dbReference type="ChEBI" id="CHEBI:30616"/>
    </ligand>
</feature>
<evidence type="ECO:0000256" key="2">
    <source>
        <dbReference type="ARBA" id="ARBA00005898"/>
    </source>
</evidence>
<keyword evidence="15" id="KW-1185">Reference proteome</keyword>
<dbReference type="GO" id="GO:0004326">
    <property type="term" value="F:tetrahydrofolylpolyglutamate synthase activity"/>
    <property type="evidence" value="ECO:0007669"/>
    <property type="project" value="InterPro"/>
</dbReference>
<proteinExistence type="inferred from homology"/>
<dbReference type="InterPro" id="IPR035911">
    <property type="entry name" value="MurE/MurF_N"/>
</dbReference>
<name>A0A9W6B143_9LACO</name>
<keyword evidence="10 11" id="KW-0131">Cell cycle</keyword>
<gene>
    <name evidence="10 14" type="primary">murE</name>
    <name evidence="14" type="ORF">WR164_07070</name>
</gene>
<keyword evidence="4 10" id="KW-0436">Ligase</keyword>
<keyword evidence="6 10" id="KW-0067">ATP-binding</keyword>
<comment type="subcellular location">
    <subcellularLocation>
        <location evidence="10 11">Cytoplasm</location>
    </subcellularLocation>
</comment>
<evidence type="ECO:0000256" key="6">
    <source>
        <dbReference type="ARBA" id="ARBA00022840"/>
    </source>
</evidence>
<dbReference type="GO" id="GO:0071555">
    <property type="term" value="P:cell wall organization"/>
    <property type="evidence" value="ECO:0007669"/>
    <property type="project" value="UniProtKB-KW"/>
</dbReference>
<evidence type="ECO:0000256" key="10">
    <source>
        <dbReference type="HAMAP-Rule" id="MF_00208"/>
    </source>
</evidence>
<feature type="domain" description="Mur ligase C-terminal" evidence="12">
    <location>
        <begin position="355"/>
        <end position="483"/>
    </location>
</feature>
<dbReference type="Gene3D" id="3.90.190.20">
    <property type="entry name" value="Mur ligase, C-terminal domain"/>
    <property type="match status" value="1"/>
</dbReference>
<reference evidence="14" key="1">
    <citation type="submission" date="2022-07" db="EMBL/GenBank/DDBJ databases">
        <authorList>
            <person name="Kouya T."/>
            <person name="Ishiyama Y."/>
        </authorList>
    </citation>
    <scope>NUCLEOTIDE SEQUENCE</scope>
    <source>
        <strain evidence="14">WR16-4</strain>
    </source>
</reference>
<dbReference type="SUPFAM" id="SSF53244">
    <property type="entry name" value="MurD-like peptide ligases, peptide-binding domain"/>
    <property type="match status" value="1"/>
</dbReference>
<keyword evidence="10" id="KW-0460">Magnesium</keyword>
<comment type="PTM">
    <text evidence="10">Carboxylation is probably crucial for Mg(2+) binding and, consequently, for the gamma-phosphate positioning of ATP.</text>
</comment>
<comment type="caution">
    <text evidence="14">The sequence shown here is derived from an EMBL/GenBank/DDBJ whole genome shotgun (WGS) entry which is preliminary data.</text>
</comment>
<evidence type="ECO:0000256" key="3">
    <source>
        <dbReference type="ARBA" id="ARBA00022490"/>
    </source>
</evidence>
<evidence type="ECO:0000256" key="8">
    <source>
        <dbReference type="ARBA" id="ARBA00022984"/>
    </source>
</evidence>
<dbReference type="RefSeq" id="WP_286136189.1">
    <property type="nucleotide sequence ID" value="NZ_BRPL01000002.1"/>
</dbReference>
<dbReference type="InterPro" id="IPR005761">
    <property type="entry name" value="UDP-N-AcMur-Glu-dNH2Pim_ligase"/>
</dbReference>
<dbReference type="GO" id="GO:0008360">
    <property type="term" value="P:regulation of cell shape"/>
    <property type="evidence" value="ECO:0007669"/>
    <property type="project" value="UniProtKB-KW"/>
</dbReference>
<evidence type="ECO:0000259" key="12">
    <source>
        <dbReference type="Pfam" id="PF02875"/>
    </source>
</evidence>
<evidence type="ECO:0000256" key="5">
    <source>
        <dbReference type="ARBA" id="ARBA00022741"/>
    </source>
</evidence>
<dbReference type="SUPFAM" id="SSF53623">
    <property type="entry name" value="MurD-like peptide ligases, catalytic domain"/>
    <property type="match status" value="1"/>
</dbReference>
<comment type="caution">
    <text evidence="10">Lacks conserved residue(s) required for the propagation of feature annotation.</text>
</comment>
<comment type="pathway">
    <text evidence="1 10 11">Cell wall biogenesis; peptidoglycan biosynthesis.</text>
</comment>
<evidence type="ECO:0000256" key="7">
    <source>
        <dbReference type="ARBA" id="ARBA00022960"/>
    </source>
</evidence>
<evidence type="ECO:0000313" key="15">
    <source>
        <dbReference type="Proteomes" id="UP001144204"/>
    </source>
</evidence>
<feature type="binding site" evidence="10">
    <location>
        <position position="36"/>
    </location>
    <ligand>
        <name>UDP-N-acetyl-alpha-D-muramoyl-L-alanyl-D-glutamate</name>
        <dbReference type="ChEBI" id="CHEBI:83900"/>
    </ligand>
</feature>
<dbReference type="NCBIfam" id="TIGR01085">
    <property type="entry name" value="murE"/>
    <property type="match status" value="1"/>
</dbReference>
<evidence type="ECO:0000259" key="13">
    <source>
        <dbReference type="Pfam" id="PF08245"/>
    </source>
</evidence>
<dbReference type="GO" id="GO:0005524">
    <property type="term" value="F:ATP binding"/>
    <property type="evidence" value="ECO:0007669"/>
    <property type="project" value="UniProtKB-UniRule"/>
</dbReference>
<feature type="binding site" evidence="10">
    <location>
        <begin position="159"/>
        <end position="160"/>
    </location>
    <ligand>
        <name>UDP-N-acetyl-alpha-D-muramoyl-L-alanyl-D-glutamate</name>
        <dbReference type="ChEBI" id="CHEBI:83900"/>
    </ligand>
</feature>
<evidence type="ECO:0000313" key="14">
    <source>
        <dbReference type="EMBL" id="GLB46728.1"/>
    </source>
</evidence>
<keyword evidence="5 10" id="KW-0547">Nucleotide-binding</keyword>
<dbReference type="PANTHER" id="PTHR23135:SF4">
    <property type="entry name" value="UDP-N-ACETYLMURAMOYL-L-ALANYL-D-GLUTAMATE--2,6-DIAMINOPIMELATE LIGASE MURE HOMOLOG, CHLOROPLASTIC"/>
    <property type="match status" value="1"/>
</dbReference>
<dbReference type="InterPro" id="IPR036565">
    <property type="entry name" value="Mur-like_cat_sf"/>
</dbReference>
<evidence type="ECO:0000256" key="9">
    <source>
        <dbReference type="ARBA" id="ARBA00023316"/>
    </source>
</evidence>
<dbReference type="Pfam" id="PF02875">
    <property type="entry name" value="Mur_ligase_C"/>
    <property type="match status" value="1"/>
</dbReference>
<dbReference type="EC" id="6.3.2.-" evidence="10"/>
<protein>
    <recommendedName>
        <fullName evidence="10">UDP-N-acetylmuramyl-tripeptide synthetase</fullName>
        <ecNumber evidence="10">6.3.2.-</ecNumber>
    </recommendedName>
    <alternativeName>
        <fullName evidence="10">UDP-MurNAc-tripeptide synthetase</fullName>
    </alternativeName>
</protein>
<evidence type="ECO:0000256" key="11">
    <source>
        <dbReference type="RuleBase" id="RU004135"/>
    </source>
</evidence>
<dbReference type="Proteomes" id="UP001144204">
    <property type="component" value="Unassembled WGS sequence"/>
</dbReference>
<keyword evidence="10 11" id="KW-0132">Cell division</keyword>
<dbReference type="AlphaFoldDB" id="A0A9W6B143"/>
<feature type="binding site" evidence="10">
    <location>
        <position position="186"/>
    </location>
    <ligand>
        <name>UDP-N-acetyl-alpha-D-muramoyl-L-alanyl-D-glutamate</name>
        <dbReference type="ChEBI" id="CHEBI:83900"/>
    </ligand>
</feature>
<accession>A0A9W6B143</accession>
<dbReference type="Gene3D" id="3.40.1390.10">
    <property type="entry name" value="MurE/MurF, N-terminal domain"/>
    <property type="match status" value="1"/>
</dbReference>
<evidence type="ECO:0000256" key="1">
    <source>
        <dbReference type="ARBA" id="ARBA00004752"/>
    </source>
</evidence>
<keyword evidence="7 10" id="KW-0133">Cell shape</keyword>
<comment type="similarity">
    <text evidence="2 10">Belongs to the MurCDEF family. MurE subfamily.</text>
</comment>
<dbReference type="GO" id="GO:0051301">
    <property type="term" value="P:cell division"/>
    <property type="evidence" value="ECO:0007669"/>
    <property type="project" value="UniProtKB-KW"/>
</dbReference>
<reference evidence="14" key="2">
    <citation type="journal article" date="2023" name="PLoS ONE">
        <title>Philodulcilactobacillus myokoensis gen. nov., sp. nov., a fructophilic, acidophilic, and agar-phobic lactic acid bacterium isolated from fermented vegetable extracts.</title>
        <authorList>
            <person name="Kouya T."/>
            <person name="Ishiyama Y."/>
            <person name="Ohashi S."/>
            <person name="Kumakubo R."/>
            <person name="Yamazaki T."/>
            <person name="Otaki T."/>
        </authorList>
    </citation>
    <scope>NUCLEOTIDE SEQUENCE</scope>
    <source>
        <strain evidence="14">WR16-4</strain>
    </source>
</reference>
<feature type="domain" description="Mur ligase central" evidence="13">
    <location>
        <begin position="111"/>
        <end position="334"/>
    </location>
</feature>
<dbReference type="GO" id="GO:0000287">
    <property type="term" value="F:magnesium ion binding"/>
    <property type="evidence" value="ECO:0007669"/>
    <property type="project" value="UniProtKB-UniRule"/>
</dbReference>
<dbReference type="HAMAP" id="MF_00208">
    <property type="entry name" value="MurE"/>
    <property type="match status" value="1"/>
</dbReference>
<organism evidence="14 15">
    <name type="scientific">Philodulcilactobacillus myokoensis</name>
    <dbReference type="NCBI Taxonomy" id="2929573"/>
    <lineage>
        <taxon>Bacteria</taxon>
        <taxon>Bacillati</taxon>
        <taxon>Bacillota</taxon>
        <taxon>Bacilli</taxon>
        <taxon>Lactobacillales</taxon>
        <taxon>Lactobacillaceae</taxon>
        <taxon>Philodulcilactobacillus</taxon>
    </lineage>
</organism>
<dbReference type="EMBL" id="BRPL01000002">
    <property type="protein sequence ID" value="GLB46728.1"/>
    <property type="molecule type" value="Genomic_DNA"/>
</dbReference>
<dbReference type="InterPro" id="IPR013221">
    <property type="entry name" value="Mur_ligase_cen"/>
</dbReference>
<sequence>MLTVNEIITLLNEHHLLKSYHLNNNQKVFKHVTYDSRKATDQTLFFCKGNFKPQYLTSAIEKGASGYVSEKHFLNQFNGSEFIVSDVQKAMALLGAAFYGYPQNQMHVIGITGTKGKTTTGYFIRSILQNTTNRKTALFSTIDTFLGNQPNQRFKSQLTTPESLDLFKNMRTAVDNGMTNLVMEVSSQSYKKNRVYGMHYDVGIFLNITPDHIGPNEHPNFADYLHCKEQLLVNSKVCLINAESKHLKDLYFAAKTTSEPSNIYFFARQGTKPEYPVRVDFQFKSLKDNMNANQIHFVSSSDRIPKLKSINGNYKLSMPGDYNESNATAAIVAAGFAGANSQDIYNGLSNVNVPGRMERHFSKSHGTIYVDYAHNYASMHALLGFLKRENQDSNIIVVLGSTGDKGENRRKGFGKALSEYADVAFLTTDDPGDENPMAIDQQIDSYVDHNKVKVNFELDRTKAIQKAITMSNNHDMVVVAGKGRDPYQKVNGKNIPYETDSVAVDNVLKGLEK</sequence>
<feature type="binding site" evidence="10">
    <location>
        <position position="194"/>
    </location>
    <ligand>
        <name>UDP-N-acetyl-alpha-D-muramoyl-L-alanyl-D-glutamate</name>
        <dbReference type="ChEBI" id="CHEBI:83900"/>
    </ligand>
</feature>
<dbReference type="InterPro" id="IPR004101">
    <property type="entry name" value="Mur_ligase_C"/>
</dbReference>
<dbReference type="PROSITE" id="PS01011">
    <property type="entry name" value="FOLYLPOLYGLU_SYNT_1"/>
    <property type="match status" value="1"/>
</dbReference>
<dbReference type="InterPro" id="IPR018109">
    <property type="entry name" value="Folylpolyglutamate_synth_CS"/>
</dbReference>
<evidence type="ECO:0000256" key="4">
    <source>
        <dbReference type="ARBA" id="ARBA00022598"/>
    </source>
</evidence>
<keyword evidence="3 10" id="KW-0963">Cytoplasm</keyword>
<dbReference type="InterPro" id="IPR036615">
    <property type="entry name" value="Mur_ligase_C_dom_sf"/>
</dbReference>
<dbReference type="GO" id="GO:0005737">
    <property type="term" value="C:cytoplasm"/>
    <property type="evidence" value="ECO:0007669"/>
    <property type="project" value="UniProtKB-SubCell"/>
</dbReference>
<feature type="modified residue" description="N6-carboxylysine" evidence="10">
    <location>
        <position position="228"/>
    </location>
</feature>
<dbReference type="NCBIfam" id="NF001130">
    <property type="entry name" value="PRK00139.2-4"/>
    <property type="match status" value="1"/>
</dbReference>
<dbReference type="GO" id="GO:0009252">
    <property type="term" value="P:peptidoglycan biosynthetic process"/>
    <property type="evidence" value="ECO:0007669"/>
    <property type="project" value="UniProtKB-UniRule"/>
</dbReference>
<dbReference type="Pfam" id="PF08245">
    <property type="entry name" value="Mur_ligase_M"/>
    <property type="match status" value="1"/>
</dbReference>
<comment type="function">
    <text evidence="10">Catalyzes the addition of an amino acid to the nucleotide precursor UDP-N-acetylmuramoyl-L-alanyl-D-glutamate (UMAG) in the biosynthesis of bacterial cell-wall peptidoglycan.</text>
</comment>
<dbReference type="SUPFAM" id="SSF63418">
    <property type="entry name" value="MurE/MurF N-terminal domain"/>
    <property type="match status" value="1"/>
</dbReference>
<keyword evidence="9 10" id="KW-0961">Cell wall biogenesis/degradation</keyword>
<keyword evidence="8 10" id="KW-0573">Peptidoglycan synthesis</keyword>